<name>A0A3M8WJB5_9ACTN</name>
<dbReference type="EMBL" id="RIBZ01000152">
    <property type="protein sequence ID" value="RNG29794.1"/>
    <property type="molecule type" value="Genomic_DNA"/>
</dbReference>
<dbReference type="SUPFAM" id="SSF55781">
    <property type="entry name" value="GAF domain-like"/>
    <property type="match status" value="1"/>
</dbReference>
<feature type="domain" description="PAS" evidence="2">
    <location>
        <begin position="18"/>
        <end position="68"/>
    </location>
</feature>
<evidence type="ECO:0000313" key="4">
    <source>
        <dbReference type="Proteomes" id="UP000275401"/>
    </source>
</evidence>
<keyword evidence="4" id="KW-1185">Reference proteome</keyword>
<dbReference type="RefSeq" id="WP_123099775.1">
    <property type="nucleotide sequence ID" value="NZ_RIBZ01000152.1"/>
</dbReference>
<keyword evidence="1" id="KW-0378">Hydrolase</keyword>
<dbReference type="Gene3D" id="3.30.450.20">
    <property type="entry name" value="PAS domain"/>
    <property type="match status" value="2"/>
</dbReference>
<dbReference type="GO" id="GO:0006355">
    <property type="term" value="P:regulation of DNA-templated transcription"/>
    <property type="evidence" value="ECO:0007669"/>
    <property type="project" value="InterPro"/>
</dbReference>
<dbReference type="CDD" id="cd16936">
    <property type="entry name" value="HATPase_RsbW-like"/>
    <property type="match status" value="1"/>
</dbReference>
<feature type="domain" description="PAS" evidence="2">
    <location>
        <begin position="131"/>
        <end position="201"/>
    </location>
</feature>
<dbReference type="InterPro" id="IPR013767">
    <property type="entry name" value="PAS_fold"/>
</dbReference>
<dbReference type="Gene3D" id="3.30.565.10">
    <property type="entry name" value="Histidine kinase-like ATPase, C-terminal domain"/>
    <property type="match status" value="1"/>
</dbReference>
<dbReference type="FunFam" id="3.30.565.10:FF:000028">
    <property type="entry name" value="PAS sensor protein"/>
    <property type="match status" value="1"/>
</dbReference>
<dbReference type="Pfam" id="PF07228">
    <property type="entry name" value="SpoIIE"/>
    <property type="match status" value="1"/>
</dbReference>
<dbReference type="PROSITE" id="PS50112">
    <property type="entry name" value="PAS"/>
    <property type="match status" value="2"/>
</dbReference>
<dbReference type="Pfam" id="PF00989">
    <property type="entry name" value="PAS"/>
    <property type="match status" value="1"/>
</dbReference>
<dbReference type="InterPro" id="IPR003594">
    <property type="entry name" value="HATPase_dom"/>
</dbReference>
<reference evidence="3 4" key="1">
    <citation type="submission" date="2018-11" db="EMBL/GenBank/DDBJ databases">
        <title>The Potential of Streptomyces as Biocontrol Agents against the Tomato grey mould, Botrytis cinerea (Gray mold) Frontiers in Microbiology.</title>
        <authorList>
            <person name="Li D."/>
        </authorList>
    </citation>
    <scope>NUCLEOTIDE SEQUENCE [LARGE SCALE GENOMIC DNA]</scope>
    <source>
        <strain evidence="3 4">NEAU-LD23</strain>
    </source>
</reference>
<dbReference type="SMART" id="SM00331">
    <property type="entry name" value="PP2C_SIG"/>
    <property type="match status" value="1"/>
</dbReference>
<dbReference type="PANTHER" id="PTHR43156:SF2">
    <property type="entry name" value="STAGE II SPORULATION PROTEIN E"/>
    <property type="match status" value="1"/>
</dbReference>
<accession>A0A3M8WJB5</accession>
<evidence type="ECO:0000313" key="3">
    <source>
        <dbReference type="EMBL" id="RNG29794.1"/>
    </source>
</evidence>
<proteinExistence type="predicted"/>
<dbReference type="InterPro" id="IPR003018">
    <property type="entry name" value="GAF"/>
</dbReference>
<dbReference type="GO" id="GO:0016791">
    <property type="term" value="F:phosphatase activity"/>
    <property type="evidence" value="ECO:0007669"/>
    <property type="project" value="TreeGrafter"/>
</dbReference>
<dbReference type="InterPro" id="IPR029016">
    <property type="entry name" value="GAF-like_dom_sf"/>
</dbReference>
<dbReference type="Pfam" id="PF08448">
    <property type="entry name" value="PAS_4"/>
    <property type="match status" value="1"/>
</dbReference>
<dbReference type="Pfam" id="PF13581">
    <property type="entry name" value="HATPase_c_2"/>
    <property type="match status" value="1"/>
</dbReference>
<dbReference type="Pfam" id="PF01590">
    <property type="entry name" value="GAF"/>
    <property type="match status" value="1"/>
</dbReference>
<evidence type="ECO:0000259" key="2">
    <source>
        <dbReference type="PROSITE" id="PS50112"/>
    </source>
</evidence>
<dbReference type="AlphaFoldDB" id="A0A3M8WJB5"/>
<dbReference type="InterPro" id="IPR052016">
    <property type="entry name" value="Bact_Sigma-Reg"/>
</dbReference>
<dbReference type="InterPro" id="IPR035965">
    <property type="entry name" value="PAS-like_dom_sf"/>
</dbReference>
<dbReference type="InterPro" id="IPR000014">
    <property type="entry name" value="PAS"/>
</dbReference>
<dbReference type="SUPFAM" id="SSF81606">
    <property type="entry name" value="PP2C-like"/>
    <property type="match status" value="1"/>
</dbReference>
<dbReference type="Gene3D" id="3.60.40.10">
    <property type="entry name" value="PPM-type phosphatase domain"/>
    <property type="match status" value="1"/>
</dbReference>
<dbReference type="CDD" id="cd00130">
    <property type="entry name" value="PAS"/>
    <property type="match status" value="2"/>
</dbReference>
<dbReference type="NCBIfam" id="TIGR00229">
    <property type="entry name" value="sensory_box"/>
    <property type="match status" value="2"/>
</dbReference>
<dbReference type="SMART" id="SM00065">
    <property type="entry name" value="GAF"/>
    <property type="match status" value="1"/>
</dbReference>
<dbReference type="PANTHER" id="PTHR43156">
    <property type="entry name" value="STAGE II SPORULATION PROTEIN E-RELATED"/>
    <property type="match status" value="1"/>
</dbReference>
<organism evidence="3 4">
    <name type="scientific">Streptomyces botrytidirepellens</name>
    <dbReference type="NCBI Taxonomy" id="2486417"/>
    <lineage>
        <taxon>Bacteria</taxon>
        <taxon>Bacillati</taxon>
        <taxon>Actinomycetota</taxon>
        <taxon>Actinomycetes</taxon>
        <taxon>Kitasatosporales</taxon>
        <taxon>Streptomycetaceae</taxon>
        <taxon>Streptomyces</taxon>
    </lineage>
</organism>
<dbReference type="SMART" id="SM00091">
    <property type="entry name" value="PAS"/>
    <property type="match status" value="2"/>
</dbReference>
<dbReference type="Gene3D" id="3.30.450.40">
    <property type="match status" value="1"/>
</dbReference>
<dbReference type="SUPFAM" id="SSF55785">
    <property type="entry name" value="PYP-like sensor domain (PAS domain)"/>
    <property type="match status" value="2"/>
</dbReference>
<dbReference type="FunFam" id="3.60.40.10:FF:000031">
    <property type="entry name" value="PAS sensor protein"/>
    <property type="match status" value="1"/>
</dbReference>
<protein>
    <submittedName>
        <fullName evidence="3">PAS domain S-box protein</fullName>
    </submittedName>
</protein>
<dbReference type="InterPro" id="IPR013656">
    <property type="entry name" value="PAS_4"/>
</dbReference>
<dbReference type="InterPro" id="IPR036890">
    <property type="entry name" value="HATPase_C_sf"/>
</dbReference>
<dbReference type="Proteomes" id="UP000275401">
    <property type="component" value="Unassembled WGS sequence"/>
</dbReference>
<sequence>MTGPDTPPHEQPVRSDDLIDEASTARATVDGHGIVTQWNEGAEGLLGYRPEEIVGRSAAGLLADRANPLSVAETLRALNPPDRFRGRVALLHRDGSRVTAGLLAHRVTASGDATEWLVVSPLPRPERPLADEELLKHCFAQGPCTMAVYDTDLRLRWANQDMERVLGLTQEEIRGLRVPEITPGPEAEETEERMLRVLETGEAQHLELFLRMPGHDRPVAWSTSLAPLRDGDGRVAAVMLSAHDRTPQHTTRQRLLLLNEASIRIGSTLDIDRTTQELADVAVPELADFVTVDLLPSVHGGSEPRPGPLSGHVMLRRVAARSVFAGTPEAVVEVGKVAAYPDFSPAAECLKAERGLLNRVTDPAVSRWAAEAPDRAASIHRFGFHSTMAIPLRARGTTLGVATFSRHQRPEPFEEDDLLLAEEMTARAAVCIDNARRYTRERNTALALQRSLLPRTLPHSAAVDVASRYLPAGPQAGVGGDWFDVIPLSGARVALVVGDVVGHGVQASATMGRLRTAVRTLADVDLAPDELLTHLDDMVNHLSAEAESAQGPTGAGATSGDIGATCLYAVYDPVSRRCSIARAGHPPPAVVSPDGSVDLLDLPGGPPLGLGSLPFETVEVELAEGSLLALYTDGLIESRDQDIDRALDTLRSALAQPAESLEAACDVVISKMLPSRPEDDVALLLARTRALDAGHVATWDLPADPSVVAQARRDASAQLEAWGLGEAVFTTELVVSELITNAIRHAKAPIQLRLIHDRTLICEVSDGSGTAPHLRRARTFDEGGRGLLLVAQLTQSWGTRQTGTGKTIWAEQSLSAADG</sequence>
<evidence type="ECO:0000256" key="1">
    <source>
        <dbReference type="ARBA" id="ARBA00022801"/>
    </source>
</evidence>
<dbReference type="SUPFAM" id="SSF55874">
    <property type="entry name" value="ATPase domain of HSP90 chaperone/DNA topoisomerase II/histidine kinase"/>
    <property type="match status" value="1"/>
</dbReference>
<dbReference type="InterPro" id="IPR036457">
    <property type="entry name" value="PPM-type-like_dom_sf"/>
</dbReference>
<dbReference type="InterPro" id="IPR001932">
    <property type="entry name" value="PPM-type_phosphatase-like_dom"/>
</dbReference>
<comment type="caution">
    <text evidence="3">The sequence shown here is derived from an EMBL/GenBank/DDBJ whole genome shotgun (WGS) entry which is preliminary data.</text>
</comment>
<dbReference type="FunFam" id="3.30.450.40:FF:000035">
    <property type="entry name" value="PAS sensor protein"/>
    <property type="match status" value="1"/>
</dbReference>
<gene>
    <name evidence="3" type="ORF">EEJ42_11040</name>
</gene>